<sequence length="560" mass="57894">MQERPPGATCPPDVGSPPGPWQACPKVAPAMFHSQQKGGSTPDGRGERGWQRVGWEETGQANLRPRVSAGEEADPETGDRAVEGPACARGHPAGPSGPWGPHPRPLQVSPRGCPQTPTDGDAGGGISMNMVQIRRRPAASGPGRSGRRRPSTLRAQHAGHRDELRGPEPEGLRDPHPRPHFTDAATEAREGSEPADKGGLDNLAASPPGPGSGGERRDAEGDESSFPPPRGSVAGTSALLRDRRRQTPCSSLSAAPARGAARRPGAFPPASRSAPRRPGSGAPRPAPPPPPASRRNKSESSAERQQASREEGRRAGRGALRDPGTRATRTRRHPGVRTQSFAAACGGCLGSDPSRSRRGPAEVLGLGAASSDEPSGPPCFAAIFSSAAPSRGRPETRSALPRGPRRLVGEGTRPGPEPQPVREGAGARLVPRGSSARLQASAAAAEGRRSRPAGNGDRGVPGAWPPRFTRRGRRADPKFGAAYPRGLCERAEKKPRTEGARAFVCVEGGGRALGSGPAGEDLIRRVANTQERPASPAAEPGVRAEGGGPPASAAPGPLQA</sequence>
<dbReference type="Proteomes" id="UP000694857">
    <property type="component" value="Chromosome 17"/>
</dbReference>
<feature type="compositionally biased region" description="Low complexity" evidence="1">
    <location>
        <begin position="432"/>
        <end position="445"/>
    </location>
</feature>
<reference evidence="3" key="1">
    <citation type="submission" date="2025-08" db="UniProtKB">
        <authorList>
            <consortium name="RefSeq"/>
        </authorList>
    </citation>
    <scope>IDENTIFICATION</scope>
    <source>
        <tissue evidence="3">Epidermis and Blubber</tissue>
    </source>
</reference>
<feature type="compositionally biased region" description="Low complexity" evidence="1">
    <location>
        <begin position="253"/>
        <end position="283"/>
    </location>
</feature>
<keyword evidence="2" id="KW-1185">Reference proteome</keyword>
<dbReference type="KEGG" id="bmus:118883784"/>
<protein>
    <submittedName>
        <fullName evidence="3">Collagen alpha-1(I) chain-like</fullName>
    </submittedName>
</protein>
<evidence type="ECO:0000313" key="2">
    <source>
        <dbReference type="Proteomes" id="UP000694857"/>
    </source>
</evidence>
<evidence type="ECO:0000313" key="3">
    <source>
        <dbReference type="RefSeq" id="XP_036686823.1"/>
    </source>
</evidence>
<feature type="compositionally biased region" description="Basic and acidic residues" evidence="1">
    <location>
        <begin position="296"/>
        <end position="324"/>
    </location>
</feature>
<feature type="compositionally biased region" description="Basic and acidic residues" evidence="1">
    <location>
        <begin position="159"/>
        <end position="199"/>
    </location>
</feature>
<dbReference type="GeneID" id="118883784"/>
<accession>A0A8B8VPK0</accession>
<feature type="region of interest" description="Disordered" evidence="1">
    <location>
        <begin position="1"/>
        <end position="481"/>
    </location>
</feature>
<feature type="region of interest" description="Disordered" evidence="1">
    <location>
        <begin position="527"/>
        <end position="560"/>
    </location>
</feature>
<organism evidence="2 3">
    <name type="scientific">Balaenoptera musculus</name>
    <name type="common">Blue whale</name>
    <dbReference type="NCBI Taxonomy" id="9771"/>
    <lineage>
        <taxon>Eukaryota</taxon>
        <taxon>Metazoa</taxon>
        <taxon>Chordata</taxon>
        <taxon>Craniata</taxon>
        <taxon>Vertebrata</taxon>
        <taxon>Euteleostomi</taxon>
        <taxon>Mammalia</taxon>
        <taxon>Eutheria</taxon>
        <taxon>Laurasiatheria</taxon>
        <taxon>Artiodactyla</taxon>
        <taxon>Whippomorpha</taxon>
        <taxon>Cetacea</taxon>
        <taxon>Mysticeti</taxon>
        <taxon>Balaenopteridae</taxon>
        <taxon>Balaenoptera</taxon>
    </lineage>
</organism>
<dbReference type="AlphaFoldDB" id="A0A8B8VPK0"/>
<proteinExistence type="predicted"/>
<dbReference type="RefSeq" id="XP_036686823.1">
    <property type="nucleotide sequence ID" value="XM_036830928.1"/>
</dbReference>
<evidence type="ECO:0000256" key="1">
    <source>
        <dbReference type="SAM" id="MobiDB-lite"/>
    </source>
</evidence>
<name>A0A8B8VPK0_BALMU</name>
<feature type="compositionally biased region" description="Low complexity" evidence="1">
    <location>
        <begin position="550"/>
        <end position="560"/>
    </location>
</feature>
<gene>
    <name evidence="3" type="primary">LOC118883784</name>
</gene>